<dbReference type="SUPFAM" id="SSF52113">
    <property type="entry name" value="BRCT domain"/>
    <property type="match status" value="1"/>
</dbReference>
<keyword evidence="9" id="KW-1185">Reference proteome</keyword>
<evidence type="ECO:0000256" key="6">
    <source>
        <dbReference type="SAM" id="MobiDB-lite"/>
    </source>
</evidence>
<dbReference type="OrthoDB" id="25840at2759"/>
<dbReference type="Gene3D" id="3.40.50.10190">
    <property type="entry name" value="BRCT domain"/>
    <property type="match status" value="1"/>
</dbReference>
<feature type="compositionally biased region" description="Basic and acidic residues" evidence="6">
    <location>
        <begin position="27"/>
        <end position="40"/>
    </location>
</feature>
<feature type="region of interest" description="Disordered" evidence="6">
    <location>
        <begin position="175"/>
        <end position="219"/>
    </location>
</feature>
<gene>
    <name evidence="8" type="primary">LOC110698738</name>
</gene>
<dbReference type="OMA" id="DWITECH"/>
<feature type="compositionally biased region" description="Basic and acidic residues" evidence="6">
    <location>
        <begin position="194"/>
        <end position="203"/>
    </location>
</feature>
<dbReference type="SMART" id="SM00292">
    <property type="entry name" value="BRCT"/>
    <property type="match status" value="1"/>
</dbReference>
<feature type="region of interest" description="Disordered" evidence="6">
    <location>
        <begin position="333"/>
        <end position="383"/>
    </location>
</feature>
<dbReference type="EnsemblPlants" id="AUR62011614-RA">
    <property type="protein sequence ID" value="AUR62011614-RA:cds"/>
    <property type="gene ID" value="AUR62011614"/>
</dbReference>
<evidence type="ECO:0000256" key="5">
    <source>
        <dbReference type="ARBA" id="ARBA00023242"/>
    </source>
</evidence>
<feature type="domain" description="BRCT" evidence="7">
    <location>
        <begin position="78"/>
        <end position="166"/>
    </location>
</feature>
<proteinExistence type="predicted"/>
<reference evidence="8" key="1">
    <citation type="journal article" date="2017" name="Nature">
        <title>The genome of Chenopodium quinoa.</title>
        <authorList>
            <person name="Jarvis D.E."/>
            <person name="Ho Y.S."/>
            <person name="Lightfoot D.J."/>
            <person name="Schmoeckel S.M."/>
            <person name="Li B."/>
            <person name="Borm T.J.A."/>
            <person name="Ohyanagi H."/>
            <person name="Mineta K."/>
            <person name="Michell C.T."/>
            <person name="Saber N."/>
            <person name="Kharbatia N.M."/>
            <person name="Rupper R.R."/>
            <person name="Sharp A.R."/>
            <person name="Dally N."/>
            <person name="Boughton B.A."/>
            <person name="Woo Y.H."/>
            <person name="Gao G."/>
            <person name="Schijlen E.G.W.M."/>
            <person name="Guo X."/>
            <person name="Momin A.A."/>
            <person name="Negrao S."/>
            <person name="Al-Babili S."/>
            <person name="Gehring C."/>
            <person name="Roessner U."/>
            <person name="Jung C."/>
            <person name="Murphy K."/>
            <person name="Arold S.T."/>
            <person name="Gojobori T."/>
            <person name="van der Linden C.G."/>
            <person name="van Loo E.N."/>
            <person name="Jellen E.N."/>
            <person name="Maughan P.J."/>
            <person name="Tester M."/>
        </authorList>
    </citation>
    <scope>NUCLEOTIDE SEQUENCE [LARGE SCALE GENOMIC DNA]</scope>
    <source>
        <strain evidence="8">cv. PI 614886</strain>
    </source>
</reference>
<evidence type="ECO:0000259" key="7">
    <source>
        <dbReference type="PROSITE" id="PS50172"/>
    </source>
</evidence>
<dbReference type="GO" id="GO:0006303">
    <property type="term" value="P:double-strand break repair via nonhomologous end joining"/>
    <property type="evidence" value="ECO:0007669"/>
    <property type="project" value="InterPro"/>
</dbReference>
<feature type="compositionally biased region" description="Basic and acidic residues" evidence="6">
    <location>
        <begin position="50"/>
        <end position="62"/>
    </location>
</feature>
<dbReference type="RefSeq" id="XP_021731939.1">
    <property type="nucleotide sequence ID" value="XM_021876247.1"/>
</dbReference>
<reference evidence="8" key="2">
    <citation type="submission" date="2021-03" db="UniProtKB">
        <authorList>
            <consortium name="EnsemblPlants"/>
        </authorList>
    </citation>
    <scope>IDENTIFICATION</scope>
</reference>
<dbReference type="GO" id="GO:0005634">
    <property type="term" value="C:nucleus"/>
    <property type="evidence" value="ECO:0007669"/>
    <property type="project" value="UniProtKB-SubCell"/>
</dbReference>
<dbReference type="PROSITE" id="PS50172">
    <property type="entry name" value="BRCT"/>
    <property type="match status" value="1"/>
</dbReference>
<dbReference type="GO" id="GO:0000012">
    <property type="term" value="P:single strand break repair"/>
    <property type="evidence" value="ECO:0007669"/>
    <property type="project" value="InterPro"/>
</dbReference>
<keyword evidence="2" id="KW-0677">Repeat</keyword>
<keyword evidence="5" id="KW-0539">Nucleus</keyword>
<evidence type="ECO:0000256" key="2">
    <source>
        <dbReference type="ARBA" id="ARBA00022737"/>
    </source>
</evidence>
<organism evidence="8 9">
    <name type="scientific">Chenopodium quinoa</name>
    <name type="common">Quinoa</name>
    <dbReference type="NCBI Taxonomy" id="63459"/>
    <lineage>
        <taxon>Eukaryota</taxon>
        <taxon>Viridiplantae</taxon>
        <taxon>Streptophyta</taxon>
        <taxon>Embryophyta</taxon>
        <taxon>Tracheophyta</taxon>
        <taxon>Spermatophyta</taxon>
        <taxon>Magnoliopsida</taxon>
        <taxon>eudicotyledons</taxon>
        <taxon>Gunneridae</taxon>
        <taxon>Pentapetalae</taxon>
        <taxon>Caryophyllales</taxon>
        <taxon>Chenopodiaceae</taxon>
        <taxon>Chenopodioideae</taxon>
        <taxon>Atripliceae</taxon>
        <taxon>Chenopodium</taxon>
    </lineage>
</organism>
<feature type="compositionally biased region" description="Acidic residues" evidence="6">
    <location>
        <begin position="372"/>
        <end position="383"/>
    </location>
</feature>
<feature type="region of interest" description="Disordered" evidence="6">
    <location>
        <begin position="1"/>
        <end position="71"/>
    </location>
</feature>
<comment type="subcellular location">
    <subcellularLocation>
        <location evidence="1">Nucleus</location>
    </subcellularLocation>
</comment>
<sequence>MMSSWKASSSSGTATNPKRALPSWMSARDDGIGDKQVNDRVDDDSQVESLQKRAREVGKGVNDDGEEKLSSVGPNKMEFSKLLEGVVFALSGFVNPERGILRSQALEMGAEYQQDWNSNCTLLVCAFRNTPKFRQVEADGGTIVSKDWLTECYTQKKLVDIETYLMHVGNPWRKSNITHTGNQVSKKSQHNKSRNHEVKRPEVESSIPSSPKGLRENASKGLREKFAASKVKKWAVDDLNRTLTWLKSQEEKPEPSEIRNVAAEGILTCLEDAIDLLDKEQDLRHLTEQWNIVPQAVEELIEVQGAESSFSISKADLHKQALVCKKIYEGDLKEMPDGSSEKNREQKSTSRNTGKGKQVVSADDIASNSMDYDSDETIEMTEDEINDAYNSIASNIPRL</sequence>
<evidence type="ECO:0000256" key="3">
    <source>
        <dbReference type="ARBA" id="ARBA00022763"/>
    </source>
</evidence>
<dbReference type="KEGG" id="cqi:110698738"/>
<dbReference type="InterPro" id="IPR036420">
    <property type="entry name" value="BRCT_dom_sf"/>
</dbReference>
<name>A0A803LEK8_CHEQI</name>
<accession>A0A803LEK8</accession>
<dbReference type="Proteomes" id="UP000596660">
    <property type="component" value="Unplaced"/>
</dbReference>
<dbReference type="AlphaFoldDB" id="A0A803LEK8"/>
<dbReference type="GO" id="GO:0003684">
    <property type="term" value="F:damaged DNA binding"/>
    <property type="evidence" value="ECO:0007669"/>
    <property type="project" value="InterPro"/>
</dbReference>
<evidence type="ECO:0000256" key="1">
    <source>
        <dbReference type="ARBA" id="ARBA00004123"/>
    </source>
</evidence>
<dbReference type="InterPro" id="IPR001357">
    <property type="entry name" value="BRCT_dom"/>
</dbReference>
<protein>
    <recommendedName>
        <fullName evidence="7">BRCT domain-containing protein</fullName>
    </recommendedName>
</protein>
<feature type="compositionally biased region" description="Basic and acidic residues" evidence="6">
    <location>
        <begin position="333"/>
        <end position="348"/>
    </location>
</feature>
<dbReference type="GeneID" id="110698738"/>
<feature type="compositionally biased region" description="Polar residues" evidence="6">
    <location>
        <begin position="175"/>
        <end position="186"/>
    </location>
</feature>
<dbReference type="Pfam" id="PF00533">
    <property type="entry name" value="BRCT"/>
    <property type="match status" value="1"/>
</dbReference>
<keyword evidence="3" id="KW-0227">DNA damage</keyword>
<dbReference type="Gramene" id="AUR62011614-RA">
    <property type="protein sequence ID" value="AUR62011614-RA:cds"/>
    <property type="gene ID" value="AUR62011614"/>
</dbReference>
<dbReference type="CDD" id="cd17725">
    <property type="entry name" value="BRCT_XRCC1_rpt1"/>
    <property type="match status" value="1"/>
</dbReference>
<dbReference type="PANTHER" id="PTHR11370">
    <property type="entry name" value="DNA-REPAIR PROTEIN XRCC1"/>
    <property type="match status" value="1"/>
</dbReference>
<dbReference type="InterPro" id="IPR045080">
    <property type="entry name" value="BRCT_XRCC1_rpt1"/>
</dbReference>
<evidence type="ECO:0000256" key="4">
    <source>
        <dbReference type="ARBA" id="ARBA00023204"/>
    </source>
</evidence>
<evidence type="ECO:0000313" key="8">
    <source>
        <dbReference type="EnsemblPlants" id="AUR62011614-RA:cds"/>
    </source>
</evidence>
<dbReference type="RefSeq" id="XP_021731940.1">
    <property type="nucleotide sequence ID" value="XM_021876248.1"/>
</dbReference>
<dbReference type="GO" id="GO:0006284">
    <property type="term" value="P:base-excision repair"/>
    <property type="evidence" value="ECO:0007669"/>
    <property type="project" value="InterPro"/>
</dbReference>
<dbReference type="PANTHER" id="PTHR11370:SF5">
    <property type="entry name" value="DNA REPAIR PROTEIN XRCC1"/>
    <property type="match status" value="1"/>
</dbReference>
<feature type="compositionally biased region" description="Low complexity" evidence="6">
    <location>
        <begin position="1"/>
        <end position="11"/>
    </location>
</feature>
<keyword evidence="4" id="KW-0234">DNA repair</keyword>
<evidence type="ECO:0000313" key="9">
    <source>
        <dbReference type="Proteomes" id="UP000596660"/>
    </source>
</evidence>